<name>A0ABM4GQX2_DROKI</name>
<accession>A0ABM4GQX2</accession>
<feature type="domain" description="Helitron helicase-like" evidence="1">
    <location>
        <begin position="216"/>
        <end position="396"/>
    </location>
</feature>
<sequence length="593" mass="68763">MTSFGAEVVQQSGYNPSYKVMASLYYHIFSKLHPNIQIQGQIHHRAGALLPPQNKDHKFLQIYFIGDSEVELNHRCAIFTATKREIIQKLQNLLHEHNELLRLFKTALDIMHYDEHKIIISADKRPTGSHARQFNAPTINEVAVVIVGENVESHDIVLKRRDNGQLQRVYETHRSYDALQYPLMFCRGEDGYHFNIKMVNPTTGEETNKKVSCMNFYAYRLMIRLDVDNHLLRYRRLFQQYCVDMYVKVETERLNFIRFNQSKLRSDEYIHLRDAIPTEGHPANIRFLTILPATYVGSPRHMHEYAQDAMTYVRNYGRPDLFITFTCNPKWPEITNLLLPGQTSSDRPDITARVFKQKITVLMDYIVKQKVFGAVRCWMYSVEWQKRGLPHAHILLWMFDKIRLDHIDSIISAEIPDKQTDPELHSIVTTSMIHGPCGVHNPESVCMKNGNCTKRFPRPLTAETISGNDGYPLYRRRSPDDNGKWIELMVKRNETNVTVIVDNRWIVPYCPLLSKTFSTHCNVEYCNSIKSIKYVCKYVNKGSDMAVFGIADPNANDEVTKFQLGISMFFTWPAIRSLFACGKAVIIIYFCTG</sequence>
<dbReference type="GeneID" id="138929622"/>
<dbReference type="InterPro" id="IPR025476">
    <property type="entry name" value="Helitron_helicase-like"/>
</dbReference>
<reference evidence="3 4" key="1">
    <citation type="submission" date="2025-05" db="UniProtKB">
        <authorList>
            <consortium name="RefSeq"/>
        </authorList>
    </citation>
    <scope>IDENTIFICATION</scope>
    <source>
        <strain evidence="3 4">14028-0561.14</strain>
        <tissue evidence="3 4">Whole fly</tissue>
    </source>
</reference>
<protein>
    <recommendedName>
        <fullName evidence="1">Helitron helicase-like domain-containing protein</fullName>
    </recommendedName>
</protein>
<evidence type="ECO:0000259" key="1">
    <source>
        <dbReference type="Pfam" id="PF14214"/>
    </source>
</evidence>
<dbReference type="Proteomes" id="UP001652661">
    <property type="component" value="Unplaced"/>
</dbReference>
<gene>
    <name evidence="3" type="primary">LOC138929622</name>
    <name evidence="4" type="synonym">LOC138929623</name>
</gene>
<evidence type="ECO:0000313" key="4">
    <source>
        <dbReference type="RefSeq" id="XP_070145108.1"/>
    </source>
</evidence>
<organism evidence="2 3">
    <name type="scientific">Drosophila kikkawai</name>
    <name type="common">Fruit fly</name>
    <dbReference type="NCBI Taxonomy" id="30033"/>
    <lineage>
        <taxon>Eukaryota</taxon>
        <taxon>Metazoa</taxon>
        <taxon>Ecdysozoa</taxon>
        <taxon>Arthropoda</taxon>
        <taxon>Hexapoda</taxon>
        <taxon>Insecta</taxon>
        <taxon>Pterygota</taxon>
        <taxon>Neoptera</taxon>
        <taxon>Endopterygota</taxon>
        <taxon>Diptera</taxon>
        <taxon>Brachycera</taxon>
        <taxon>Muscomorpha</taxon>
        <taxon>Ephydroidea</taxon>
        <taxon>Drosophilidae</taxon>
        <taxon>Drosophila</taxon>
        <taxon>Sophophora</taxon>
    </lineage>
</organism>
<proteinExistence type="predicted"/>
<keyword evidence="2" id="KW-1185">Reference proteome</keyword>
<evidence type="ECO:0000313" key="2">
    <source>
        <dbReference type="Proteomes" id="UP001652661"/>
    </source>
</evidence>
<dbReference type="Pfam" id="PF14214">
    <property type="entry name" value="Helitron_like_N"/>
    <property type="match status" value="1"/>
</dbReference>
<dbReference type="RefSeq" id="XP_070145108.1">
    <property type="nucleotide sequence ID" value="XM_070289007.1"/>
</dbReference>
<dbReference type="PANTHER" id="PTHR45786">
    <property type="entry name" value="DNA BINDING PROTEIN-LIKE"/>
    <property type="match status" value="1"/>
</dbReference>
<dbReference type="RefSeq" id="XP_070145107.1">
    <property type="nucleotide sequence ID" value="XM_070289006.1"/>
</dbReference>
<dbReference type="PANTHER" id="PTHR45786:SF74">
    <property type="entry name" value="ATP-DEPENDENT DNA HELICASE"/>
    <property type="match status" value="1"/>
</dbReference>
<evidence type="ECO:0000313" key="3">
    <source>
        <dbReference type="RefSeq" id="XP_070145107.1"/>
    </source>
</evidence>